<reference evidence="2 3" key="1">
    <citation type="submission" date="2024-01" db="EMBL/GenBank/DDBJ databases">
        <title>A draft genome for the cacao thread blight pathogen Marasmiellus scandens.</title>
        <authorList>
            <person name="Baruah I.K."/>
            <person name="Leung J."/>
            <person name="Bukari Y."/>
            <person name="Amoako-Attah I."/>
            <person name="Meinhardt L.W."/>
            <person name="Bailey B.A."/>
            <person name="Cohen S.P."/>
        </authorList>
    </citation>
    <scope>NUCLEOTIDE SEQUENCE [LARGE SCALE GENOMIC DNA]</scope>
    <source>
        <strain evidence="2 3">GH-19</strain>
    </source>
</reference>
<keyword evidence="3" id="KW-1185">Reference proteome</keyword>
<evidence type="ECO:0000313" key="2">
    <source>
        <dbReference type="EMBL" id="KAK7441580.1"/>
    </source>
</evidence>
<comment type="caution">
    <text evidence="2">The sequence shown here is derived from an EMBL/GenBank/DDBJ whole genome shotgun (WGS) entry which is preliminary data.</text>
</comment>
<accession>A0ABR1IUL2</accession>
<dbReference type="EMBL" id="JBANRG010000062">
    <property type="protein sequence ID" value="KAK7441580.1"/>
    <property type="molecule type" value="Genomic_DNA"/>
</dbReference>
<evidence type="ECO:0000256" key="1">
    <source>
        <dbReference type="SAM" id="MobiDB-lite"/>
    </source>
</evidence>
<organism evidence="2 3">
    <name type="scientific">Marasmiellus scandens</name>
    <dbReference type="NCBI Taxonomy" id="2682957"/>
    <lineage>
        <taxon>Eukaryota</taxon>
        <taxon>Fungi</taxon>
        <taxon>Dikarya</taxon>
        <taxon>Basidiomycota</taxon>
        <taxon>Agaricomycotina</taxon>
        <taxon>Agaricomycetes</taxon>
        <taxon>Agaricomycetidae</taxon>
        <taxon>Agaricales</taxon>
        <taxon>Marasmiineae</taxon>
        <taxon>Omphalotaceae</taxon>
        <taxon>Marasmiellus</taxon>
    </lineage>
</organism>
<dbReference type="Proteomes" id="UP001498398">
    <property type="component" value="Unassembled WGS sequence"/>
</dbReference>
<gene>
    <name evidence="2" type="ORF">VKT23_016572</name>
</gene>
<feature type="region of interest" description="Disordered" evidence="1">
    <location>
        <begin position="99"/>
        <end position="132"/>
    </location>
</feature>
<evidence type="ECO:0000313" key="3">
    <source>
        <dbReference type="Proteomes" id="UP001498398"/>
    </source>
</evidence>
<protein>
    <submittedName>
        <fullName evidence="2">Uncharacterized protein</fullName>
    </submittedName>
</protein>
<feature type="compositionally biased region" description="Polar residues" evidence="1">
    <location>
        <begin position="99"/>
        <end position="115"/>
    </location>
</feature>
<sequence>MPSSKNPKKWLLKKLKAPVSRLRNKKNTPNISVSASAPDLQMGFQQGNSFAVNNDPRPSDIGLPDQNPSGADTPVATEDTQIQNQNQAQTLASMAEPWNVQQQDQDQNMETSSEAVSADETSAEMKPPGKGKTAFQLTAKSLGILKEFSDFIPVPGIGAGIGSVKKCIEVYLQVTDNDKQIIKLAQELKIKLQAVEKHSAQAGDSEMKKHFDTLKR</sequence>
<feature type="region of interest" description="Disordered" evidence="1">
    <location>
        <begin position="18"/>
        <end position="76"/>
    </location>
</feature>
<name>A0ABR1IUL2_9AGAR</name>
<feature type="compositionally biased region" description="Polar residues" evidence="1">
    <location>
        <begin position="43"/>
        <end position="52"/>
    </location>
</feature>
<proteinExistence type="predicted"/>